<dbReference type="RefSeq" id="WP_152099588.1">
    <property type="nucleotide sequence ID" value="NZ_AP021861.1"/>
</dbReference>
<feature type="domain" description="DUF58" evidence="1">
    <location>
        <begin position="198"/>
        <end position="346"/>
    </location>
</feature>
<evidence type="ECO:0000313" key="3">
    <source>
        <dbReference type="Proteomes" id="UP000326837"/>
    </source>
</evidence>
<dbReference type="PANTHER" id="PTHR34351">
    <property type="entry name" value="SLR1927 PROTEIN-RELATED"/>
    <property type="match status" value="1"/>
</dbReference>
<keyword evidence="3" id="KW-1185">Reference proteome</keyword>
<evidence type="ECO:0000259" key="1">
    <source>
        <dbReference type="Pfam" id="PF01882"/>
    </source>
</evidence>
<dbReference type="KEGG" id="lpav:PLANPX_3523"/>
<dbReference type="AlphaFoldDB" id="A0A5K7XG87"/>
<dbReference type="PANTHER" id="PTHR34351:SF2">
    <property type="entry name" value="DUF58 DOMAIN-CONTAINING PROTEIN"/>
    <property type="match status" value="1"/>
</dbReference>
<name>A0A5K7XG87_9BACT</name>
<dbReference type="InterPro" id="IPR002881">
    <property type="entry name" value="DUF58"/>
</dbReference>
<evidence type="ECO:0000313" key="2">
    <source>
        <dbReference type="EMBL" id="BBO33911.1"/>
    </source>
</evidence>
<accession>A0A5K7XG87</accession>
<dbReference type="EMBL" id="AP021861">
    <property type="protein sequence ID" value="BBO33911.1"/>
    <property type="molecule type" value="Genomic_DNA"/>
</dbReference>
<reference evidence="3" key="1">
    <citation type="submission" date="2019-10" db="EMBL/GenBank/DDBJ databases">
        <title>Lacipirellula parvula gen. nov., sp. nov., representing a lineage of planctomycetes widespread in freshwater anoxic habitats, and description of the family Lacipirellulaceae.</title>
        <authorList>
            <person name="Dedysh S.N."/>
            <person name="Kulichevskaya I.S."/>
            <person name="Beletsky A.V."/>
            <person name="Rakitin A.L."/>
            <person name="Mardanov A.V."/>
            <person name="Ivanova A.A."/>
            <person name="Saltykova V.X."/>
            <person name="Rijpstra W.I.C."/>
            <person name="Sinninghe Damste J.S."/>
            <person name="Ravin N.V."/>
        </authorList>
    </citation>
    <scope>NUCLEOTIDE SEQUENCE [LARGE SCALE GENOMIC DNA]</scope>
    <source>
        <strain evidence="3">PX69</strain>
    </source>
</reference>
<dbReference type="Proteomes" id="UP000326837">
    <property type="component" value="Chromosome"/>
</dbReference>
<dbReference type="Pfam" id="PF01882">
    <property type="entry name" value="DUF58"/>
    <property type="match status" value="1"/>
</dbReference>
<organism evidence="2 3">
    <name type="scientific">Lacipirellula parvula</name>
    <dbReference type="NCBI Taxonomy" id="2650471"/>
    <lineage>
        <taxon>Bacteria</taxon>
        <taxon>Pseudomonadati</taxon>
        <taxon>Planctomycetota</taxon>
        <taxon>Planctomycetia</taxon>
        <taxon>Pirellulales</taxon>
        <taxon>Lacipirellulaceae</taxon>
        <taxon>Lacipirellula</taxon>
    </lineage>
</organism>
<gene>
    <name evidence="2" type="ORF">PLANPX_3523</name>
</gene>
<proteinExistence type="predicted"/>
<sequence>MRWLVGAAMLLVVAALLGLGLLAYAMYALIGVIALSRVLANLWSRELSATREMSRDQVKIGETIAIVTVLENNSWFPVPWLLLEDLLPRRALMFDTPNLQINGRRLQLVSFQGRGRKTLLYQLKCNRRGYYQIGPLVAETGDVFGLYRRYRVLTAPHFLLALPEVIPLAGFDVASRRPLGEVRMTHRLFEDPTRIAGVRGYQAGDPLNRIHWGATARTATLHSKIYEPSTVAGVTILLDFHEQSYDPKHEPVRSELAVTAAASIAGAVCEMGQQVGLATNGRDAADRIRTEGWSHDQLRSRKLAQAAGMRDRSERLRPVVVPTGRSNTQLQQILRTLARVEKTDGLTFSQLVFEVTSRLPRSATVIAILSHVTPATAIALGTLRRRGFAVTAIVNTFNEYDYAQIAGPLIAEQIDVRQLRDRAAIPQVCLKCLLR</sequence>
<protein>
    <submittedName>
        <fullName evidence="2">Putative membrane protein</fullName>
    </submittedName>
</protein>